<evidence type="ECO:0000256" key="3">
    <source>
        <dbReference type="PROSITE-ProRule" id="PRU00464"/>
    </source>
</evidence>
<dbReference type="Pfam" id="PF01230">
    <property type="entry name" value="HIT"/>
    <property type="match status" value="1"/>
</dbReference>
<reference evidence="6" key="1">
    <citation type="submission" date="2011-03" db="EMBL/GenBank/DDBJ databases">
        <title>The genome sequence of Vavraia culicis strain floridensis.</title>
        <authorList>
            <consortium name="The Broad Institute Genome Sequencing Platform"/>
            <person name="Cuomo C."/>
            <person name="Becnel J."/>
            <person name="Sanscrainte N."/>
            <person name="Young S.K."/>
            <person name="Zeng Q."/>
            <person name="Gargeya S."/>
            <person name="Fitzgerald M."/>
            <person name="Haas B."/>
            <person name="Abouelleil A."/>
            <person name="Alvarado L."/>
            <person name="Arachchi H.M."/>
            <person name="Berlin A."/>
            <person name="Chapman S.B."/>
            <person name="Gearin G."/>
            <person name="Goldberg J."/>
            <person name="Griggs A."/>
            <person name="Gujja S."/>
            <person name="Hansen M."/>
            <person name="Heiman D."/>
            <person name="Howarth C."/>
            <person name="Larimer J."/>
            <person name="Lui A."/>
            <person name="MacDonald P.J.P."/>
            <person name="McCowen C."/>
            <person name="Montmayeur A."/>
            <person name="Murphy C."/>
            <person name="Neiman D."/>
            <person name="Pearson M."/>
            <person name="Priest M."/>
            <person name="Roberts A."/>
            <person name="Saif S."/>
            <person name="Shea T."/>
            <person name="Sisk P."/>
            <person name="Stolte C."/>
            <person name="Sykes S."/>
            <person name="Wortman J."/>
            <person name="Nusbaum C."/>
            <person name="Birren B."/>
        </authorList>
    </citation>
    <scope>NUCLEOTIDE SEQUENCE [LARGE SCALE GENOMIC DNA]</scope>
    <source>
        <strain evidence="6">floridensis</strain>
    </source>
</reference>
<dbReference type="PANTHER" id="PTHR46648:SF1">
    <property type="entry name" value="ADENOSINE 5'-MONOPHOSPHORAMIDASE HNT1"/>
    <property type="match status" value="1"/>
</dbReference>
<dbReference type="InParanoid" id="L2GU70"/>
<dbReference type="OrthoDB" id="672793at2759"/>
<evidence type="ECO:0000256" key="2">
    <source>
        <dbReference type="PIRSR" id="PIRSR601310-3"/>
    </source>
</evidence>
<protein>
    <recommendedName>
        <fullName evidence="4">HIT domain-containing protein</fullName>
    </recommendedName>
</protein>
<dbReference type="EMBL" id="GL877437">
    <property type="protein sequence ID" value="ELA46655.1"/>
    <property type="molecule type" value="Genomic_DNA"/>
</dbReference>
<dbReference type="OMA" id="YHAEFMH"/>
<feature type="active site" description="Tele-AMP-histidine intermediate" evidence="1">
    <location>
        <position position="92"/>
    </location>
</feature>
<organism evidence="5 6">
    <name type="scientific">Vavraia culicis (isolate floridensis)</name>
    <name type="common">Microsporidian parasite</name>
    <dbReference type="NCBI Taxonomy" id="948595"/>
    <lineage>
        <taxon>Eukaryota</taxon>
        <taxon>Fungi</taxon>
        <taxon>Fungi incertae sedis</taxon>
        <taxon>Microsporidia</taxon>
        <taxon>Pleistophoridae</taxon>
        <taxon>Vavraia</taxon>
    </lineage>
</organism>
<name>L2GU70_VAVCU</name>
<dbReference type="GO" id="GO:0009117">
    <property type="term" value="P:nucleotide metabolic process"/>
    <property type="evidence" value="ECO:0007669"/>
    <property type="project" value="TreeGrafter"/>
</dbReference>
<evidence type="ECO:0000313" key="5">
    <source>
        <dbReference type="EMBL" id="ELA46655.1"/>
    </source>
</evidence>
<evidence type="ECO:0000256" key="1">
    <source>
        <dbReference type="PIRSR" id="PIRSR601310-1"/>
    </source>
</evidence>
<dbReference type="PROSITE" id="PS51084">
    <property type="entry name" value="HIT_2"/>
    <property type="match status" value="1"/>
</dbReference>
<evidence type="ECO:0000313" key="6">
    <source>
        <dbReference type="Proteomes" id="UP000011081"/>
    </source>
</evidence>
<dbReference type="InterPro" id="IPR001310">
    <property type="entry name" value="Histidine_triad_HIT"/>
</dbReference>
<sequence length="134" mass="15649">MDSECIFCSIYSKDMNVLYKDSRVFIILDIRPLSKGHLLVIPVKHGEFLYDCEEEDVAHAMRTIWKAVKLLGIKKFNILQNNGHIQSVPHVHFHIVPCIDKVNCLKIDWKVVDTPLDYVNENVKKLKEEFKKLN</sequence>
<dbReference type="Proteomes" id="UP000011081">
    <property type="component" value="Unassembled WGS sequence"/>
</dbReference>
<feature type="domain" description="HIT" evidence="4">
    <location>
        <begin position="6"/>
        <end position="105"/>
    </location>
</feature>
<dbReference type="AlphaFoldDB" id="L2GU70"/>
<dbReference type="InterPro" id="IPR036265">
    <property type="entry name" value="HIT-like_sf"/>
</dbReference>
<dbReference type="FunCoup" id="L2GU70">
    <property type="interactions" value="77"/>
</dbReference>
<dbReference type="RefSeq" id="XP_008074893.1">
    <property type="nucleotide sequence ID" value="XM_008076702.1"/>
</dbReference>
<dbReference type="PANTHER" id="PTHR46648">
    <property type="entry name" value="HIT FAMILY PROTEIN 1"/>
    <property type="match status" value="1"/>
</dbReference>
<dbReference type="GO" id="GO:0003824">
    <property type="term" value="F:catalytic activity"/>
    <property type="evidence" value="ECO:0007669"/>
    <property type="project" value="InterPro"/>
</dbReference>
<dbReference type="PRINTS" id="PR00332">
    <property type="entry name" value="HISTRIAD"/>
</dbReference>
<accession>L2GU70</accession>
<dbReference type="VEuPathDB" id="MicrosporidiaDB:VCUG_01881"/>
<feature type="short sequence motif" description="Histidine triad motif" evidence="2 3">
    <location>
        <begin position="90"/>
        <end position="94"/>
    </location>
</feature>
<dbReference type="STRING" id="948595.L2GU70"/>
<gene>
    <name evidence="5" type="ORF">VCUG_01881</name>
</gene>
<dbReference type="SUPFAM" id="SSF54197">
    <property type="entry name" value="HIT-like"/>
    <property type="match status" value="1"/>
</dbReference>
<proteinExistence type="predicted"/>
<dbReference type="Gene3D" id="3.30.428.10">
    <property type="entry name" value="HIT-like"/>
    <property type="match status" value="1"/>
</dbReference>
<evidence type="ECO:0000259" key="4">
    <source>
        <dbReference type="PROSITE" id="PS51084"/>
    </source>
</evidence>
<dbReference type="HOGENOM" id="CLU_056776_3_0_1"/>
<dbReference type="InterPro" id="IPR011146">
    <property type="entry name" value="HIT-like"/>
</dbReference>
<dbReference type="GeneID" id="19879750"/>
<keyword evidence="6" id="KW-1185">Reference proteome</keyword>